<dbReference type="SUPFAM" id="SSF56112">
    <property type="entry name" value="Protein kinase-like (PK-like)"/>
    <property type="match status" value="1"/>
</dbReference>
<dbReference type="CDD" id="cd05168">
    <property type="entry name" value="PI4Kc_III_beta"/>
    <property type="match status" value="1"/>
</dbReference>
<sequence>MQELLASGQSQGSSPPPLSLLDRAISHLTGGGADGVTGGPVLANGAGEVSGSFSLASLTLGSRVTFEVAQGVNLTIPSPYRKSRRTPSNEAIEMLAGKYKVQQMPPPYECGPPLGPFPESPSGTFTLQERPSEEGEGDGPIDATYLRSAGTAGPVTDGRQERESLEERRRREAVAVYGERWAAKVKRIQRESPHGRRAGWALRCVIVKSGDDCRQELLALQLIRNFGDIFREAGLPLWVRHYEVLVTSNKTALIEMVPNTLSIHTIKSRSPSGTSLSDHFFAKFGKSGTPGCTAAQRRFTESLAAYSLICYILQIKDRHNGNILMDDDGHIVHIDFGFLLSNSPGGVNFESAPFKLTRELLEVMDSNSEGRPSEMFDYFKVLMIQGFLALRKHADRIMLLVRMMAKSGFPCFKAGDRTVKALEKRLQLPLSEVQCVAHVLQLIAESLDAWRTRQYDYYQRVLNGIL</sequence>
<dbReference type="GO" id="GO:0016020">
    <property type="term" value="C:membrane"/>
    <property type="evidence" value="ECO:0007669"/>
    <property type="project" value="TreeGrafter"/>
</dbReference>
<evidence type="ECO:0000259" key="6">
    <source>
        <dbReference type="PROSITE" id="PS50290"/>
    </source>
</evidence>
<keyword evidence="8" id="KW-1185">Reference proteome</keyword>
<dbReference type="GO" id="GO:0004430">
    <property type="term" value="F:1-phosphatidylinositol 4-kinase activity"/>
    <property type="evidence" value="ECO:0007669"/>
    <property type="project" value="UniProtKB-EC"/>
</dbReference>
<dbReference type="GO" id="GO:0046854">
    <property type="term" value="P:phosphatidylinositol phosphate biosynthetic process"/>
    <property type="evidence" value="ECO:0007669"/>
    <property type="project" value="InterPro"/>
</dbReference>
<dbReference type="STRING" id="33097.A0A150GAW8"/>
<dbReference type="PANTHER" id="PTHR10048">
    <property type="entry name" value="PHOSPHATIDYLINOSITOL KINASE"/>
    <property type="match status" value="1"/>
</dbReference>
<dbReference type="EC" id="2.7.1.67" evidence="2"/>
<feature type="domain" description="PI3K/PI4K catalytic" evidence="6">
    <location>
        <begin position="182"/>
        <end position="451"/>
    </location>
</feature>
<evidence type="ECO:0000256" key="3">
    <source>
        <dbReference type="ARBA" id="ARBA00022679"/>
    </source>
</evidence>
<feature type="region of interest" description="Disordered" evidence="5">
    <location>
        <begin position="121"/>
        <end position="167"/>
    </location>
</feature>
<proteinExistence type="predicted"/>
<dbReference type="InterPro" id="IPR000403">
    <property type="entry name" value="PI3/4_kinase_cat_dom"/>
</dbReference>
<dbReference type="SMART" id="SM00146">
    <property type="entry name" value="PI3Kc"/>
    <property type="match status" value="1"/>
</dbReference>
<dbReference type="PROSITE" id="PS00916">
    <property type="entry name" value="PI3_4_KINASE_2"/>
    <property type="match status" value="1"/>
</dbReference>
<dbReference type="Pfam" id="PF00454">
    <property type="entry name" value="PI3_PI4_kinase"/>
    <property type="match status" value="1"/>
</dbReference>
<evidence type="ECO:0000313" key="7">
    <source>
        <dbReference type="EMBL" id="KXZ46991.1"/>
    </source>
</evidence>
<dbReference type="InterPro" id="IPR057754">
    <property type="entry name" value="PI4-kinase_beta/PIK1_cat"/>
</dbReference>
<dbReference type="InterPro" id="IPR018936">
    <property type="entry name" value="PI3/4_kinase_CS"/>
</dbReference>
<comment type="catalytic activity">
    <reaction evidence="1">
        <text>a 1,2-diacyl-sn-glycero-3-phospho-(1D-myo-inositol) + ATP = a 1,2-diacyl-sn-glycero-3-phospho-(1D-myo-inositol 4-phosphate) + ADP + H(+)</text>
        <dbReference type="Rhea" id="RHEA:19877"/>
        <dbReference type="ChEBI" id="CHEBI:15378"/>
        <dbReference type="ChEBI" id="CHEBI:30616"/>
        <dbReference type="ChEBI" id="CHEBI:57880"/>
        <dbReference type="ChEBI" id="CHEBI:58178"/>
        <dbReference type="ChEBI" id="CHEBI:456216"/>
        <dbReference type="EC" id="2.7.1.67"/>
    </reaction>
</comment>
<evidence type="ECO:0000256" key="1">
    <source>
        <dbReference type="ARBA" id="ARBA00001686"/>
    </source>
</evidence>
<dbReference type="Gene3D" id="3.30.1010.10">
    <property type="entry name" value="Phosphatidylinositol 3-kinase Catalytic Subunit, Chain A, domain 4"/>
    <property type="match status" value="1"/>
</dbReference>
<keyword evidence="3" id="KW-0808">Transferase</keyword>
<evidence type="ECO:0000313" key="8">
    <source>
        <dbReference type="Proteomes" id="UP000075714"/>
    </source>
</evidence>
<evidence type="ECO:0000256" key="2">
    <source>
        <dbReference type="ARBA" id="ARBA00012169"/>
    </source>
</evidence>
<protein>
    <recommendedName>
        <fullName evidence="2">1-phosphatidylinositol 4-kinase</fullName>
        <ecNumber evidence="2">2.7.1.67</ecNumber>
    </recommendedName>
</protein>
<organism evidence="7 8">
    <name type="scientific">Gonium pectorale</name>
    <name type="common">Green alga</name>
    <dbReference type="NCBI Taxonomy" id="33097"/>
    <lineage>
        <taxon>Eukaryota</taxon>
        <taxon>Viridiplantae</taxon>
        <taxon>Chlorophyta</taxon>
        <taxon>core chlorophytes</taxon>
        <taxon>Chlorophyceae</taxon>
        <taxon>CS clade</taxon>
        <taxon>Chlamydomonadales</taxon>
        <taxon>Volvocaceae</taxon>
        <taxon>Gonium</taxon>
    </lineage>
</organism>
<dbReference type="PANTHER" id="PTHR10048:SF22">
    <property type="entry name" value="PHOSPHATIDYLINOSITOL 4-KINASE BETA"/>
    <property type="match status" value="1"/>
</dbReference>
<dbReference type="PROSITE" id="PS50290">
    <property type="entry name" value="PI3_4_KINASE_3"/>
    <property type="match status" value="1"/>
</dbReference>
<dbReference type="GO" id="GO:0048015">
    <property type="term" value="P:phosphatidylinositol-mediated signaling"/>
    <property type="evidence" value="ECO:0007669"/>
    <property type="project" value="TreeGrafter"/>
</dbReference>
<dbReference type="OrthoDB" id="10264149at2759"/>
<dbReference type="EMBL" id="LSYV01000040">
    <property type="protein sequence ID" value="KXZ46991.1"/>
    <property type="molecule type" value="Genomic_DNA"/>
</dbReference>
<dbReference type="InterPro" id="IPR011009">
    <property type="entry name" value="Kinase-like_dom_sf"/>
</dbReference>
<dbReference type="PROSITE" id="PS00915">
    <property type="entry name" value="PI3_4_KINASE_1"/>
    <property type="match status" value="1"/>
</dbReference>
<dbReference type="InterPro" id="IPR036940">
    <property type="entry name" value="PI3/4_kinase_cat_sf"/>
</dbReference>
<evidence type="ECO:0000256" key="4">
    <source>
        <dbReference type="ARBA" id="ARBA00022777"/>
    </source>
</evidence>
<dbReference type="Proteomes" id="UP000075714">
    <property type="component" value="Unassembled WGS sequence"/>
</dbReference>
<dbReference type="GO" id="GO:0005737">
    <property type="term" value="C:cytoplasm"/>
    <property type="evidence" value="ECO:0007669"/>
    <property type="project" value="TreeGrafter"/>
</dbReference>
<feature type="compositionally biased region" description="Basic and acidic residues" evidence="5">
    <location>
        <begin position="158"/>
        <end position="167"/>
    </location>
</feature>
<accession>A0A150GAW8</accession>
<dbReference type="AlphaFoldDB" id="A0A150GAW8"/>
<reference evidence="8" key="1">
    <citation type="journal article" date="2016" name="Nat. Commun.">
        <title>The Gonium pectorale genome demonstrates co-option of cell cycle regulation during the evolution of multicellularity.</title>
        <authorList>
            <person name="Hanschen E.R."/>
            <person name="Marriage T.N."/>
            <person name="Ferris P.J."/>
            <person name="Hamaji T."/>
            <person name="Toyoda A."/>
            <person name="Fujiyama A."/>
            <person name="Neme R."/>
            <person name="Noguchi H."/>
            <person name="Minakuchi Y."/>
            <person name="Suzuki M."/>
            <person name="Kawai-Toyooka H."/>
            <person name="Smith D.R."/>
            <person name="Sparks H."/>
            <person name="Anderson J."/>
            <person name="Bakaric R."/>
            <person name="Luria V."/>
            <person name="Karger A."/>
            <person name="Kirschner M.W."/>
            <person name="Durand P.M."/>
            <person name="Michod R.E."/>
            <person name="Nozaki H."/>
            <person name="Olson B.J."/>
        </authorList>
    </citation>
    <scope>NUCLEOTIDE SEQUENCE [LARGE SCALE GENOMIC DNA]</scope>
    <source>
        <strain evidence="8">NIES-2863</strain>
    </source>
</reference>
<comment type="caution">
    <text evidence="7">The sequence shown here is derived from an EMBL/GenBank/DDBJ whole genome shotgun (WGS) entry which is preliminary data.</text>
</comment>
<dbReference type="FunFam" id="3.30.1010.10:FF:000038">
    <property type="entry name" value="Phosphatidylinositol 4-kinase beta 1"/>
    <property type="match status" value="1"/>
</dbReference>
<name>A0A150GAW8_GONPE</name>
<dbReference type="FunFam" id="1.10.1070.11:FF:000016">
    <property type="entry name" value="PIK1p Phosphatidylinositol 4-kinase"/>
    <property type="match status" value="1"/>
</dbReference>
<gene>
    <name evidence="7" type="ORF">GPECTOR_39g485</name>
</gene>
<dbReference type="InterPro" id="IPR015433">
    <property type="entry name" value="PI3/4_kinase"/>
</dbReference>
<keyword evidence="4" id="KW-0418">Kinase</keyword>
<dbReference type="Gene3D" id="1.10.1070.11">
    <property type="entry name" value="Phosphatidylinositol 3-/4-kinase, catalytic domain"/>
    <property type="match status" value="1"/>
</dbReference>
<evidence type="ECO:0000256" key="5">
    <source>
        <dbReference type="SAM" id="MobiDB-lite"/>
    </source>
</evidence>